<feature type="region of interest" description="Disordered" evidence="2">
    <location>
        <begin position="489"/>
        <end position="534"/>
    </location>
</feature>
<evidence type="ECO:0000256" key="1">
    <source>
        <dbReference type="ARBA" id="ARBA00023242"/>
    </source>
</evidence>
<feature type="domain" description="Xylanolytic transcriptional activator regulatory" evidence="3">
    <location>
        <begin position="420"/>
        <end position="493"/>
    </location>
</feature>
<dbReference type="InterPro" id="IPR007219">
    <property type="entry name" value="XnlR_reg_dom"/>
</dbReference>
<protein>
    <recommendedName>
        <fullName evidence="3">Xylanolytic transcriptional activator regulatory domain-containing protein</fullName>
    </recommendedName>
</protein>
<organism evidence="4 5">
    <name type="scientific">Pleomassaria siparia CBS 279.74</name>
    <dbReference type="NCBI Taxonomy" id="1314801"/>
    <lineage>
        <taxon>Eukaryota</taxon>
        <taxon>Fungi</taxon>
        <taxon>Dikarya</taxon>
        <taxon>Ascomycota</taxon>
        <taxon>Pezizomycotina</taxon>
        <taxon>Dothideomycetes</taxon>
        <taxon>Pleosporomycetidae</taxon>
        <taxon>Pleosporales</taxon>
        <taxon>Pleomassariaceae</taxon>
        <taxon>Pleomassaria</taxon>
    </lineage>
</organism>
<dbReference type="SMART" id="SM00906">
    <property type="entry name" value="Fungal_trans"/>
    <property type="match status" value="1"/>
</dbReference>
<dbReference type="OrthoDB" id="5296287at2759"/>
<dbReference type="GO" id="GO:0008270">
    <property type="term" value="F:zinc ion binding"/>
    <property type="evidence" value="ECO:0007669"/>
    <property type="project" value="InterPro"/>
</dbReference>
<dbReference type="Pfam" id="PF04082">
    <property type="entry name" value="Fungal_trans"/>
    <property type="match status" value="1"/>
</dbReference>
<gene>
    <name evidence="4" type="ORF">K504DRAFT_507750</name>
</gene>
<dbReference type="CDD" id="cd00067">
    <property type="entry name" value="GAL4"/>
    <property type="match status" value="1"/>
</dbReference>
<dbReference type="CDD" id="cd12148">
    <property type="entry name" value="fungal_TF_MHR"/>
    <property type="match status" value="1"/>
</dbReference>
<dbReference type="GO" id="GO:0000981">
    <property type="term" value="F:DNA-binding transcription factor activity, RNA polymerase II-specific"/>
    <property type="evidence" value="ECO:0007669"/>
    <property type="project" value="InterPro"/>
</dbReference>
<dbReference type="InterPro" id="IPR053230">
    <property type="entry name" value="Trans_reg_galc"/>
</dbReference>
<evidence type="ECO:0000313" key="5">
    <source>
        <dbReference type="Proteomes" id="UP000799428"/>
    </source>
</evidence>
<name>A0A6G1JUE1_9PLEO</name>
<sequence>MQDDGHSQFQYPGAGQYSKVAIPRLKKDDNEQIPATSEKRVIKACTNCRKRSGSGHQCNVFGATNVADPSVEVKCTGEVPRCKSCEAADLPCIYEQARRDRLKTANDTNHVLIALLKDLGLRVSDDDKKKIDATIEAVEDDVSASRPATSSKAHGKRPRKESPSDEDIYNTQVLGEALAPASVGSNEDLDLLDEDLLRSRESRETGFVGQNSEIQWLRSLQRQMGNPGDEPLDMPYGPPGKSTEAKNKRISAMHERRKSTKQGNIQHVADSSFYLDSDSLEVETMLDPYELPDPDMAERLFGCYMETVHAWFPILPDSFEDQFYRYVDSMKRQQRYQVPEKWQAVLNLVFAIGAQYSYLTDAAWRGEDDDHLLYMTRAVRILGVKDTVMILSAPDLGLIQASATGLLSFYYLVIGHVSRAWVMIGISLRFALAVGLHLRNEDPQAPQDKKESSVRIWWSLHSVECLLSSITGRPCIIANEDCTVPLPQILPETKDNRKPSRSSRSSRGGRYEYSTTSSGTSPTTSSGTSEAVSRSEGRVVASPFLHAHIEIGLTTRKVLKKLYSARTSMVSWESIQSYIASLRRELDLWATSALSDAAESPHLGIDSHSDREKILLGFHYHSMRILITRPCLCRLERRIHGQSHGSSNFNQRMAEDCVQSAQNLTLLLPDHPDPVYMYQKGPWWCLVHNIMQAMAVFLLEMLYHGTHLNTRDNEDVPKCIKKLLRWLRAMRNNNPVAGRAYKLIVNILKSGETRVQADITDLLAEDEADIDRGHLFQTYPVPLNPSNPNPTPTGGFASSAQWQQNYYDPAFVPLPDPYFLMDQFQMPSSYGNPFLTNFDQGNPINLNVDDLWRNEGDEENRE</sequence>
<dbReference type="PANTHER" id="PTHR47654:SF5">
    <property type="entry name" value="TRANSCRIPTION FACTOR DOMAIN-CONTAINING PROTEIN"/>
    <property type="match status" value="1"/>
</dbReference>
<dbReference type="Proteomes" id="UP000799428">
    <property type="component" value="Unassembled WGS sequence"/>
</dbReference>
<evidence type="ECO:0000259" key="3">
    <source>
        <dbReference type="SMART" id="SM00906"/>
    </source>
</evidence>
<proteinExistence type="predicted"/>
<dbReference type="EMBL" id="MU005785">
    <property type="protein sequence ID" value="KAF2703841.1"/>
    <property type="molecule type" value="Genomic_DNA"/>
</dbReference>
<feature type="compositionally biased region" description="Low complexity" evidence="2">
    <location>
        <begin position="502"/>
        <end position="529"/>
    </location>
</feature>
<dbReference type="InterPro" id="IPR001138">
    <property type="entry name" value="Zn2Cys6_DnaBD"/>
</dbReference>
<keyword evidence="1" id="KW-0539">Nucleus</keyword>
<feature type="region of interest" description="Disordered" evidence="2">
    <location>
        <begin position="223"/>
        <end position="246"/>
    </location>
</feature>
<keyword evidence="5" id="KW-1185">Reference proteome</keyword>
<reference evidence="4" key="1">
    <citation type="journal article" date="2020" name="Stud. Mycol.">
        <title>101 Dothideomycetes genomes: a test case for predicting lifestyles and emergence of pathogens.</title>
        <authorList>
            <person name="Haridas S."/>
            <person name="Albert R."/>
            <person name="Binder M."/>
            <person name="Bloem J."/>
            <person name="Labutti K."/>
            <person name="Salamov A."/>
            <person name="Andreopoulos B."/>
            <person name="Baker S."/>
            <person name="Barry K."/>
            <person name="Bills G."/>
            <person name="Bluhm B."/>
            <person name="Cannon C."/>
            <person name="Castanera R."/>
            <person name="Culley D."/>
            <person name="Daum C."/>
            <person name="Ezra D."/>
            <person name="Gonzalez J."/>
            <person name="Henrissat B."/>
            <person name="Kuo A."/>
            <person name="Liang C."/>
            <person name="Lipzen A."/>
            <person name="Lutzoni F."/>
            <person name="Magnuson J."/>
            <person name="Mondo S."/>
            <person name="Nolan M."/>
            <person name="Ohm R."/>
            <person name="Pangilinan J."/>
            <person name="Park H.-J."/>
            <person name="Ramirez L."/>
            <person name="Alfaro M."/>
            <person name="Sun H."/>
            <person name="Tritt A."/>
            <person name="Yoshinaga Y."/>
            <person name="Zwiers L.-H."/>
            <person name="Turgeon B."/>
            <person name="Goodwin S."/>
            <person name="Spatafora J."/>
            <person name="Crous P."/>
            <person name="Grigoriev I."/>
        </authorList>
    </citation>
    <scope>NUCLEOTIDE SEQUENCE</scope>
    <source>
        <strain evidence="4">CBS 279.74</strain>
    </source>
</reference>
<evidence type="ECO:0000256" key="2">
    <source>
        <dbReference type="SAM" id="MobiDB-lite"/>
    </source>
</evidence>
<dbReference type="AlphaFoldDB" id="A0A6G1JUE1"/>
<dbReference type="GO" id="GO:0006351">
    <property type="term" value="P:DNA-templated transcription"/>
    <property type="evidence" value="ECO:0007669"/>
    <property type="project" value="InterPro"/>
</dbReference>
<evidence type="ECO:0000313" key="4">
    <source>
        <dbReference type="EMBL" id="KAF2703841.1"/>
    </source>
</evidence>
<accession>A0A6G1JUE1</accession>
<dbReference type="GO" id="GO:0003677">
    <property type="term" value="F:DNA binding"/>
    <property type="evidence" value="ECO:0007669"/>
    <property type="project" value="InterPro"/>
</dbReference>
<feature type="region of interest" description="Disordered" evidence="2">
    <location>
        <begin position="140"/>
        <end position="167"/>
    </location>
</feature>
<dbReference type="PANTHER" id="PTHR47654">
    <property type="entry name" value="ZN(II)2CYS6 TRANSCRIPTION FACTOR (EUROFUNG)-RELATED"/>
    <property type="match status" value="1"/>
</dbReference>